<reference evidence="9" key="1">
    <citation type="submission" date="2022-05" db="EMBL/GenBank/DDBJ databases">
        <title>The Musa troglodytarum L. genome provides insights into the mechanism of non-climacteric behaviour and enrichment of carotenoids.</title>
        <authorList>
            <person name="Wang J."/>
        </authorList>
    </citation>
    <scope>NUCLEOTIDE SEQUENCE</scope>
    <source>
        <tissue evidence="9">Leaf</tissue>
    </source>
</reference>
<dbReference type="AlphaFoldDB" id="A0A9E7JE39"/>
<comment type="similarity">
    <text evidence="2">Belongs to the MLO family.</text>
</comment>
<dbReference type="Pfam" id="PF03094">
    <property type="entry name" value="Mlo"/>
    <property type="match status" value="2"/>
</dbReference>
<feature type="transmembrane region" description="Helical" evidence="8">
    <location>
        <begin position="173"/>
        <end position="195"/>
    </location>
</feature>
<evidence type="ECO:0000256" key="7">
    <source>
        <dbReference type="ARBA" id="ARBA00023265"/>
    </source>
</evidence>
<feature type="transmembrane region" description="Helical" evidence="8">
    <location>
        <begin position="145"/>
        <end position="167"/>
    </location>
</feature>
<protein>
    <recommendedName>
        <fullName evidence="11">MLO-like protein</fullName>
    </recommendedName>
</protein>
<evidence type="ECO:0000256" key="2">
    <source>
        <dbReference type="ARBA" id="ARBA00006574"/>
    </source>
</evidence>
<name>A0A9E7JE39_9LILI</name>
<dbReference type="EMBL" id="CP097503">
    <property type="protein sequence ID" value="URD77654.1"/>
    <property type="molecule type" value="Genomic_DNA"/>
</dbReference>
<dbReference type="PANTHER" id="PTHR31942">
    <property type="entry name" value="MLO-LIKE PROTEIN 1"/>
    <property type="match status" value="1"/>
</dbReference>
<dbReference type="InterPro" id="IPR004326">
    <property type="entry name" value="Mlo"/>
</dbReference>
<evidence type="ECO:0000256" key="4">
    <source>
        <dbReference type="ARBA" id="ARBA00022821"/>
    </source>
</evidence>
<gene>
    <name evidence="9" type="ORF">MUK42_31738</name>
</gene>
<evidence type="ECO:0000256" key="8">
    <source>
        <dbReference type="SAM" id="Phobius"/>
    </source>
</evidence>
<evidence type="ECO:0008006" key="11">
    <source>
        <dbReference type="Google" id="ProtNLM"/>
    </source>
</evidence>
<keyword evidence="7" id="KW-0568">Pathogenesis-related protein</keyword>
<proteinExistence type="inferred from homology"/>
<accession>A0A9E7JE39</accession>
<dbReference type="Proteomes" id="UP001055439">
    <property type="component" value="Chromosome 10"/>
</dbReference>
<sequence length="253" mass="29021">MAGGGGGGDSRELDQTPTWAVAAVCAVIVLISILLEKGLHHFGERTWLLFWLVLSSLYLNHMFVNDTDPSRFRFAHETSFVRRHTSLWNRITILFYFVSFLKQFFNSVSKADYLALHHGFINAHLAPGSKFNFQKYIKRTLEDDFKAVVGISPVLWASAVIVLLLNVHGWEELFWASILPLVIILAIGMKLQAIIARMAIEIQERHSVVQGIPLVQLSDRHFWFKNPQFALFLIHFALFQVVMLFPLSMHRIF</sequence>
<feature type="transmembrane region" description="Helical" evidence="8">
    <location>
        <begin position="47"/>
        <end position="64"/>
    </location>
</feature>
<evidence type="ECO:0000313" key="9">
    <source>
        <dbReference type="EMBL" id="URD77654.1"/>
    </source>
</evidence>
<feature type="transmembrane region" description="Helical" evidence="8">
    <location>
        <begin position="87"/>
        <end position="105"/>
    </location>
</feature>
<comment type="subcellular location">
    <subcellularLocation>
        <location evidence="1">Membrane</location>
        <topology evidence="1">Multi-pass membrane protein</topology>
    </subcellularLocation>
</comment>
<feature type="transmembrane region" description="Helical" evidence="8">
    <location>
        <begin position="229"/>
        <end position="249"/>
    </location>
</feature>
<organism evidence="9 10">
    <name type="scientific">Musa troglodytarum</name>
    <name type="common">fe'i banana</name>
    <dbReference type="NCBI Taxonomy" id="320322"/>
    <lineage>
        <taxon>Eukaryota</taxon>
        <taxon>Viridiplantae</taxon>
        <taxon>Streptophyta</taxon>
        <taxon>Embryophyta</taxon>
        <taxon>Tracheophyta</taxon>
        <taxon>Spermatophyta</taxon>
        <taxon>Magnoliopsida</taxon>
        <taxon>Liliopsida</taxon>
        <taxon>Zingiberales</taxon>
        <taxon>Musaceae</taxon>
        <taxon>Musa</taxon>
    </lineage>
</organism>
<dbReference type="OrthoDB" id="1388414at2759"/>
<keyword evidence="4" id="KW-0611">Plant defense</keyword>
<evidence type="ECO:0000256" key="6">
    <source>
        <dbReference type="ARBA" id="ARBA00023136"/>
    </source>
</evidence>
<evidence type="ECO:0000256" key="5">
    <source>
        <dbReference type="ARBA" id="ARBA00022989"/>
    </source>
</evidence>
<dbReference type="PANTHER" id="PTHR31942:SF131">
    <property type="entry name" value="OS05G0183566 PROTEIN"/>
    <property type="match status" value="1"/>
</dbReference>
<keyword evidence="5 8" id="KW-1133">Transmembrane helix</keyword>
<keyword evidence="6 8" id="KW-0472">Membrane</keyword>
<evidence type="ECO:0000313" key="10">
    <source>
        <dbReference type="Proteomes" id="UP001055439"/>
    </source>
</evidence>
<evidence type="ECO:0000256" key="1">
    <source>
        <dbReference type="ARBA" id="ARBA00004141"/>
    </source>
</evidence>
<evidence type="ECO:0000256" key="3">
    <source>
        <dbReference type="ARBA" id="ARBA00022692"/>
    </source>
</evidence>
<keyword evidence="3 8" id="KW-0812">Transmembrane</keyword>
<dbReference type="GO" id="GO:0016020">
    <property type="term" value="C:membrane"/>
    <property type="evidence" value="ECO:0007669"/>
    <property type="project" value="UniProtKB-SubCell"/>
</dbReference>
<dbReference type="GO" id="GO:0006952">
    <property type="term" value="P:defense response"/>
    <property type="evidence" value="ECO:0007669"/>
    <property type="project" value="UniProtKB-KW"/>
</dbReference>
<feature type="transmembrane region" description="Helical" evidence="8">
    <location>
        <begin position="18"/>
        <end position="35"/>
    </location>
</feature>
<keyword evidence="10" id="KW-1185">Reference proteome</keyword>